<keyword evidence="2" id="KW-1185">Reference proteome</keyword>
<name>A0ABV0M675_9HYPH</name>
<reference evidence="1 2" key="1">
    <citation type="submission" date="2024-05" db="EMBL/GenBank/DDBJ databases">
        <title>Neorhizobium sp. Rsf11, a plant growth promoting and heavy metal resistant PAH-degrader.</title>
        <authorList>
            <person name="Golubev S.N."/>
            <person name="Muratova A.Y."/>
            <person name="Markelova M.I."/>
        </authorList>
    </citation>
    <scope>NUCLEOTIDE SEQUENCE [LARGE SCALE GENOMIC DNA]</scope>
    <source>
        <strain evidence="1 2">Rsf11</strain>
    </source>
</reference>
<comment type="caution">
    <text evidence="1">The sequence shown here is derived from an EMBL/GenBank/DDBJ whole genome shotgun (WGS) entry which is preliminary data.</text>
</comment>
<accession>A0ABV0M675</accession>
<evidence type="ECO:0000313" key="2">
    <source>
        <dbReference type="Proteomes" id="UP001496627"/>
    </source>
</evidence>
<evidence type="ECO:0000313" key="1">
    <source>
        <dbReference type="EMBL" id="MEQ1407378.1"/>
    </source>
</evidence>
<proteinExistence type="predicted"/>
<organism evidence="1 2">
    <name type="scientific">Neorhizobium phenanthreniclasticum</name>
    <dbReference type="NCBI Taxonomy" id="3157917"/>
    <lineage>
        <taxon>Bacteria</taxon>
        <taxon>Pseudomonadati</taxon>
        <taxon>Pseudomonadota</taxon>
        <taxon>Alphaproteobacteria</taxon>
        <taxon>Hyphomicrobiales</taxon>
        <taxon>Rhizobiaceae</taxon>
        <taxon>Rhizobium/Agrobacterium group</taxon>
        <taxon>Neorhizobium</taxon>
    </lineage>
</organism>
<dbReference type="RefSeq" id="WP_348863836.1">
    <property type="nucleotide sequence ID" value="NZ_JBEAAL010000018.1"/>
</dbReference>
<protein>
    <submittedName>
        <fullName evidence="1">Uncharacterized protein</fullName>
    </submittedName>
</protein>
<gene>
    <name evidence="1" type="ORF">ABK249_20845</name>
</gene>
<sequence>MREHADTETKQPFINIVHQFVQKVVIGNTPGYQPASLEVHGRIASTLAAMEAATIMKKQSDALKRYDYLEKLLASELDTAQKQKSSSTLTRRSFL</sequence>
<dbReference type="EMBL" id="JBEAAL010000018">
    <property type="protein sequence ID" value="MEQ1407378.1"/>
    <property type="molecule type" value="Genomic_DNA"/>
</dbReference>
<dbReference type="Proteomes" id="UP001496627">
    <property type="component" value="Unassembled WGS sequence"/>
</dbReference>